<gene>
    <name evidence="3" type="ORF">GCM10009817_26220</name>
</gene>
<keyword evidence="4" id="KW-1185">Reference proteome</keyword>
<reference evidence="4" key="1">
    <citation type="journal article" date="2019" name="Int. J. Syst. Evol. Microbiol.">
        <title>The Global Catalogue of Microorganisms (GCM) 10K type strain sequencing project: providing services to taxonomists for standard genome sequencing and annotation.</title>
        <authorList>
            <consortium name="The Broad Institute Genomics Platform"/>
            <consortium name="The Broad Institute Genome Sequencing Center for Infectious Disease"/>
            <person name="Wu L."/>
            <person name="Ma J."/>
        </authorList>
    </citation>
    <scope>NUCLEOTIDE SEQUENCE [LARGE SCALE GENOMIC DNA]</scope>
    <source>
        <strain evidence="4">JCM 15628</strain>
    </source>
</reference>
<accession>A0ABP5DNU3</accession>
<dbReference type="SUPFAM" id="SSF53254">
    <property type="entry name" value="Phosphoglycerate mutase-like"/>
    <property type="match status" value="1"/>
</dbReference>
<dbReference type="Pfam" id="PF00300">
    <property type="entry name" value="His_Phos_1"/>
    <property type="match status" value="1"/>
</dbReference>
<dbReference type="InterPro" id="IPR020084">
    <property type="entry name" value="NUDIX_hydrolase_CS"/>
</dbReference>
<dbReference type="InterPro" id="IPR000086">
    <property type="entry name" value="NUDIX_hydrolase_dom"/>
</dbReference>
<dbReference type="Gene3D" id="3.40.50.1240">
    <property type="entry name" value="Phosphoglycerate mutase-like"/>
    <property type="match status" value="1"/>
</dbReference>
<dbReference type="CDD" id="cd07067">
    <property type="entry name" value="HP_PGM_like"/>
    <property type="match status" value="1"/>
</dbReference>
<dbReference type="EMBL" id="BAAAPU010000007">
    <property type="protein sequence ID" value="GAA1983564.1"/>
    <property type="molecule type" value="Genomic_DNA"/>
</dbReference>
<organism evidence="3 4">
    <name type="scientific">Terrabacter lapilli</name>
    <dbReference type="NCBI Taxonomy" id="436231"/>
    <lineage>
        <taxon>Bacteria</taxon>
        <taxon>Bacillati</taxon>
        <taxon>Actinomycetota</taxon>
        <taxon>Actinomycetes</taxon>
        <taxon>Micrococcales</taxon>
        <taxon>Intrasporangiaceae</taxon>
        <taxon>Terrabacter</taxon>
    </lineage>
</organism>
<dbReference type="InterPro" id="IPR015797">
    <property type="entry name" value="NUDIX_hydrolase-like_dom_sf"/>
</dbReference>
<dbReference type="CDD" id="cd03673">
    <property type="entry name" value="NUDIX_Ap6A_hydrolase"/>
    <property type="match status" value="1"/>
</dbReference>
<evidence type="ECO:0000313" key="3">
    <source>
        <dbReference type="EMBL" id="GAA1983564.1"/>
    </source>
</evidence>
<evidence type="ECO:0000313" key="4">
    <source>
        <dbReference type="Proteomes" id="UP001500013"/>
    </source>
</evidence>
<dbReference type="PROSITE" id="PS00893">
    <property type="entry name" value="NUDIX_BOX"/>
    <property type="match status" value="1"/>
</dbReference>
<keyword evidence="1 3" id="KW-0378">Hydrolase</keyword>
<dbReference type="InterPro" id="IPR013078">
    <property type="entry name" value="His_Pase_superF_clade-1"/>
</dbReference>
<evidence type="ECO:0000259" key="2">
    <source>
        <dbReference type="PROSITE" id="PS51462"/>
    </source>
</evidence>
<dbReference type="PROSITE" id="PS51462">
    <property type="entry name" value="NUDIX"/>
    <property type="match status" value="1"/>
</dbReference>
<dbReference type="Proteomes" id="UP001500013">
    <property type="component" value="Unassembled WGS sequence"/>
</dbReference>
<dbReference type="PANTHER" id="PTHR21340">
    <property type="entry name" value="DIADENOSINE 5,5-P1,P4-TETRAPHOSPHATE PYROPHOSPHOHYDROLASE MUTT"/>
    <property type="match status" value="1"/>
</dbReference>
<protein>
    <submittedName>
        <fullName evidence="3">NUDIX hydrolase</fullName>
    </submittedName>
</protein>
<sequence length="332" mass="36088">MTTSAPPEPGSGRLARVASVIPAAGTLPWRRREGVLEVALVHRPKYDDWSWAKGKLDPGEQACVAAARETLEETGLVVRLGVPLPSAEYPVLDSTGGPATKQVHYWAAQVTGGEGRLEHEIDEVAWVDVRTAHDRLDYARDREQLLALIRADRACELTSWPLLLVRHAKAVPRSAWDRDDRKRPLDAVGRAQAAAVAHVLDAYGVTRVVSSSSARCVSTVQPYAAARGLRLRTRDSLSEEGFAESGDGAARQVRRLLDRAEPAALCSHGPVLPTLLALLHPRVDSSPERGEQVGERLRTAASESMRKGEVLVCHVVGRGESARVVEVERVDT</sequence>
<dbReference type="SUPFAM" id="SSF55811">
    <property type="entry name" value="Nudix"/>
    <property type="match status" value="1"/>
</dbReference>
<feature type="domain" description="Nudix hydrolase" evidence="2">
    <location>
        <begin position="19"/>
        <end position="149"/>
    </location>
</feature>
<evidence type="ECO:0000256" key="1">
    <source>
        <dbReference type="ARBA" id="ARBA00022801"/>
    </source>
</evidence>
<dbReference type="GO" id="GO:0016787">
    <property type="term" value="F:hydrolase activity"/>
    <property type="evidence" value="ECO:0007669"/>
    <property type="project" value="UniProtKB-KW"/>
</dbReference>
<dbReference type="Gene3D" id="3.90.79.10">
    <property type="entry name" value="Nucleoside Triphosphate Pyrophosphohydrolase"/>
    <property type="match status" value="1"/>
</dbReference>
<name>A0ABP5DNU3_9MICO</name>
<dbReference type="InterPro" id="IPR051325">
    <property type="entry name" value="Nudix_hydrolase_domain"/>
</dbReference>
<proteinExistence type="predicted"/>
<comment type="caution">
    <text evidence="3">The sequence shown here is derived from an EMBL/GenBank/DDBJ whole genome shotgun (WGS) entry which is preliminary data.</text>
</comment>
<dbReference type="InterPro" id="IPR029033">
    <property type="entry name" value="His_PPase_superfam"/>
</dbReference>
<dbReference type="PANTHER" id="PTHR21340:SF0">
    <property type="entry name" value="BIS(5'-NUCLEOSYL)-TETRAPHOSPHATASE [ASYMMETRICAL]"/>
    <property type="match status" value="1"/>
</dbReference>
<dbReference type="Pfam" id="PF00293">
    <property type="entry name" value="NUDIX"/>
    <property type="match status" value="1"/>
</dbReference>
<dbReference type="SMART" id="SM00855">
    <property type="entry name" value="PGAM"/>
    <property type="match status" value="1"/>
</dbReference>